<protein>
    <submittedName>
        <fullName evidence="1">Uncharacterized protein</fullName>
    </submittedName>
</protein>
<evidence type="ECO:0000313" key="2">
    <source>
        <dbReference type="Proteomes" id="UP000616151"/>
    </source>
</evidence>
<keyword evidence="2" id="KW-1185">Reference proteome</keyword>
<name>A0ACC5RE00_9HYPH</name>
<sequence>MTFRHRLRPFLRSEQGAVAVITAVILTVLLGFAAIAVDVASFHYDSRRLQGAADLAAIAAASNTANATLAARSTFTDNGRWTLNSLVVETGNYDPDPAKAQALRFVANQQPINAARVVARAPSPVYFGRVFTNAANVEIAAAAIATRPSQAAFSIGSRLLSLEGGIINALLGQMLGGNVNLRVMDYRGLADANIDLLKFLDQLAIDADIHAGSYRDVLDANVKAGQILNAMAKTARADSKLDVARTLEDLARSIDSTTSINLSRMLDLGKAATAQVSTSTQYGLAAAVNALQLVNALALVANGNHQVDVNLGATIPGLTNTQLSLVIGEPPQHSSWITVGEKGAFVRTAQTRLKLSVEIGGTGLLAGTAIRLPIFIDVAYAEGRLTNVTCGVTPASNQVTVATQPGILNAWIGDVSNFTAVNDTPTVRTAVIVNALNLARITASAHVNVGNNSAQNLVFNATDIAEQRFKSAVTQNYTETLVSSLVGELDLGVDILGLPDLLGILTRQLKDLVRALVAPVTPALDKIVYTALTTLGIKLGEADVTVHGVRCNNAVVVQ</sequence>
<evidence type="ECO:0000313" key="1">
    <source>
        <dbReference type="EMBL" id="MBK1870726.1"/>
    </source>
</evidence>
<gene>
    <name evidence="1" type="ORF">JHL16_30450</name>
</gene>
<reference evidence="1" key="1">
    <citation type="submission" date="2021-01" db="EMBL/GenBank/DDBJ databases">
        <authorList>
            <person name="Sun Q."/>
        </authorList>
    </citation>
    <scope>NUCLEOTIDE SEQUENCE</scope>
    <source>
        <strain evidence="1">YIM B02566</strain>
    </source>
</reference>
<comment type="caution">
    <text evidence="1">The sequence shown here is derived from an EMBL/GenBank/DDBJ whole genome shotgun (WGS) entry which is preliminary data.</text>
</comment>
<organism evidence="1 2">
    <name type="scientific">Taklimakanibacter albus</name>
    <dbReference type="NCBI Taxonomy" id="2800327"/>
    <lineage>
        <taxon>Bacteria</taxon>
        <taxon>Pseudomonadati</taxon>
        <taxon>Pseudomonadota</taxon>
        <taxon>Alphaproteobacteria</taxon>
        <taxon>Hyphomicrobiales</taxon>
        <taxon>Aestuariivirgaceae</taxon>
        <taxon>Taklimakanibacter</taxon>
    </lineage>
</organism>
<accession>A0ACC5RE00</accession>
<dbReference type="Proteomes" id="UP000616151">
    <property type="component" value="Unassembled WGS sequence"/>
</dbReference>
<dbReference type="EMBL" id="JAENHL010000008">
    <property type="protein sequence ID" value="MBK1870726.1"/>
    <property type="molecule type" value="Genomic_DNA"/>
</dbReference>
<proteinExistence type="predicted"/>